<keyword evidence="2" id="KW-1185">Reference proteome</keyword>
<gene>
    <name evidence="1" type="ORF">CASFOL_034651</name>
</gene>
<evidence type="ECO:0000313" key="2">
    <source>
        <dbReference type="Proteomes" id="UP001632038"/>
    </source>
</evidence>
<protein>
    <submittedName>
        <fullName evidence="1">Uncharacterized protein</fullName>
    </submittedName>
</protein>
<dbReference type="AlphaFoldDB" id="A0ABD3BR24"/>
<name>A0ABD3BR24_9LAMI</name>
<dbReference type="PANTHER" id="PTHR34950">
    <property type="entry name" value="OS04G0457400 PROTEIN"/>
    <property type="match status" value="1"/>
</dbReference>
<sequence>MSMTMPGVDLAEVYYMRKLSKEKINKVESNNKNKLNSAQEKSIDKKYHEAKALESASSSCGGCFSKMFKKVYPSSYDPNISG</sequence>
<dbReference type="PANTHER" id="PTHR34950:SF2">
    <property type="entry name" value="OS10G0364900 PROTEIN"/>
    <property type="match status" value="1"/>
</dbReference>
<dbReference type="EMBL" id="JAVIJP010000066">
    <property type="protein sequence ID" value="KAL3619739.1"/>
    <property type="molecule type" value="Genomic_DNA"/>
</dbReference>
<comment type="caution">
    <text evidence="1">The sequence shown here is derived from an EMBL/GenBank/DDBJ whole genome shotgun (WGS) entry which is preliminary data.</text>
</comment>
<dbReference type="Proteomes" id="UP001632038">
    <property type="component" value="Unassembled WGS sequence"/>
</dbReference>
<evidence type="ECO:0000313" key="1">
    <source>
        <dbReference type="EMBL" id="KAL3619739.1"/>
    </source>
</evidence>
<organism evidence="1 2">
    <name type="scientific">Castilleja foliolosa</name>
    <dbReference type="NCBI Taxonomy" id="1961234"/>
    <lineage>
        <taxon>Eukaryota</taxon>
        <taxon>Viridiplantae</taxon>
        <taxon>Streptophyta</taxon>
        <taxon>Embryophyta</taxon>
        <taxon>Tracheophyta</taxon>
        <taxon>Spermatophyta</taxon>
        <taxon>Magnoliopsida</taxon>
        <taxon>eudicotyledons</taxon>
        <taxon>Gunneridae</taxon>
        <taxon>Pentapetalae</taxon>
        <taxon>asterids</taxon>
        <taxon>lamiids</taxon>
        <taxon>Lamiales</taxon>
        <taxon>Orobanchaceae</taxon>
        <taxon>Pedicularideae</taxon>
        <taxon>Castillejinae</taxon>
        <taxon>Castilleja</taxon>
    </lineage>
</organism>
<reference evidence="2" key="1">
    <citation type="journal article" date="2024" name="IScience">
        <title>Strigolactones Initiate the Formation of Haustorium-like Structures in Castilleja.</title>
        <authorList>
            <person name="Buerger M."/>
            <person name="Peterson D."/>
            <person name="Chory J."/>
        </authorList>
    </citation>
    <scope>NUCLEOTIDE SEQUENCE [LARGE SCALE GENOMIC DNA]</scope>
</reference>
<proteinExistence type="predicted"/>
<accession>A0ABD3BR24</accession>